<dbReference type="SUPFAM" id="SSF52540">
    <property type="entry name" value="P-loop containing nucleoside triphosphate hydrolases"/>
    <property type="match status" value="1"/>
</dbReference>
<dbReference type="PANTHER" id="PTHR36451:SF1">
    <property type="entry name" value="OMEGA-HYDROXY-BETA-DIHYDROMENAQUINONE-9 SULFOTRANSFERASE STF3"/>
    <property type="match status" value="1"/>
</dbReference>
<dbReference type="Pfam" id="PF13469">
    <property type="entry name" value="Sulfotransfer_3"/>
    <property type="match status" value="1"/>
</dbReference>
<dbReference type="InterPro" id="IPR027417">
    <property type="entry name" value="P-loop_NTPase"/>
</dbReference>
<dbReference type="GO" id="GO:0016740">
    <property type="term" value="F:transferase activity"/>
    <property type="evidence" value="ECO:0007669"/>
    <property type="project" value="UniProtKB-KW"/>
</dbReference>
<dbReference type="RefSeq" id="WP_163458068.1">
    <property type="nucleotide sequence ID" value="NZ_JAAGOH010000015.1"/>
</dbReference>
<name>A0A7C9TN53_9BURK</name>
<organism evidence="2 3">
    <name type="scientific">Ideonella livida</name>
    <dbReference type="NCBI Taxonomy" id="2707176"/>
    <lineage>
        <taxon>Bacteria</taxon>
        <taxon>Pseudomonadati</taxon>
        <taxon>Pseudomonadota</taxon>
        <taxon>Betaproteobacteria</taxon>
        <taxon>Burkholderiales</taxon>
        <taxon>Sphaerotilaceae</taxon>
        <taxon>Ideonella</taxon>
    </lineage>
</organism>
<proteinExistence type="predicted"/>
<feature type="region of interest" description="Disordered" evidence="1">
    <location>
        <begin position="1"/>
        <end position="28"/>
    </location>
</feature>
<protein>
    <submittedName>
        <fullName evidence="2">Sulfotransferase</fullName>
    </submittedName>
</protein>
<dbReference type="Gene3D" id="3.40.50.300">
    <property type="entry name" value="P-loop containing nucleotide triphosphate hydrolases"/>
    <property type="match status" value="1"/>
</dbReference>
<keyword evidence="3" id="KW-1185">Reference proteome</keyword>
<evidence type="ECO:0000313" key="2">
    <source>
        <dbReference type="EMBL" id="NDY92226.1"/>
    </source>
</evidence>
<gene>
    <name evidence="2" type="ORF">G3A44_13630</name>
</gene>
<evidence type="ECO:0000313" key="3">
    <source>
        <dbReference type="Proteomes" id="UP000484255"/>
    </source>
</evidence>
<dbReference type="Proteomes" id="UP000484255">
    <property type="component" value="Unassembled WGS sequence"/>
</dbReference>
<dbReference type="InterPro" id="IPR052736">
    <property type="entry name" value="Stf3_sulfotransferase"/>
</dbReference>
<reference evidence="2 3" key="1">
    <citation type="submission" date="2020-02" db="EMBL/GenBank/DDBJ databases">
        <title>Ideonella bacterium strain TBM-1.</title>
        <authorList>
            <person name="Chen W.-M."/>
        </authorList>
    </citation>
    <scope>NUCLEOTIDE SEQUENCE [LARGE SCALE GENOMIC DNA]</scope>
    <source>
        <strain evidence="2 3">TBM-1</strain>
    </source>
</reference>
<dbReference type="PANTHER" id="PTHR36451">
    <property type="entry name" value="PAPS-DEPENDENT SULFOTRANSFERASE STF3"/>
    <property type="match status" value="1"/>
</dbReference>
<keyword evidence="2" id="KW-0808">Transferase</keyword>
<sequence>MSPPMQLALPLPRSTPAQPHSVLRRPPAPVPPQRVFMVGCPRSGTTVLQAAVCASGALMTLPETHFFLNLLGGFEDWLRQDQGACQRRWQRRLGWVRPSLHQRLAQDLEGEGRPMGPQHRLPRRLTGRSYVRHFLGDLDAWAQQGGHAGWLEKSPDHLAYLDVIAEHCPQAKVIHVVRHGEDVLASAIDAEARYMAHNAFRGGVAHWVERWNRAVDTHLAHAGRPGHLVVCHEDFVADPAGTVARIHRFVGLPAVAPEPGAANAALPTVVADLHHRPWQTGALGGPIQPARRKFEDMFGPGLQGWIRQHLRDWTHFRRQLDGLQAPA</sequence>
<accession>A0A7C9TN53</accession>
<dbReference type="EMBL" id="JAAGOH010000015">
    <property type="protein sequence ID" value="NDY92226.1"/>
    <property type="molecule type" value="Genomic_DNA"/>
</dbReference>
<dbReference type="AlphaFoldDB" id="A0A7C9TN53"/>
<evidence type="ECO:0000256" key="1">
    <source>
        <dbReference type="SAM" id="MobiDB-lite"/>
    </source>
</evidence>
<comment type="caution">
    <text evidence="2">The sequence shown here is derived from an EMBL/GenBank/DDBJ whole genome shotgun (WGS) entry which is preliminary data.</text>
</comment>